<feature type="active site" description="Proton donor" evidence="8">
    <location>
        <position position="208"/>
    </location>
</feature>
<dbReference type="SMART" id="SM00028">
    <property type="entry name" value="TPR"/>
    <property type="match status" value="2"/>
</dbReference>
<dbReference type="InterPro" id="IPR019734">
    <property type="entry name" value="TPR_rpt"/>
</dbReference>
<feature type="domain" description="Peptidase M48" evidence="9">
    <location>
        <begin position="77"/>
        <end position="259"/>
    </location>
</feature>
<keyword evidence="1 8" id="KW-0645">Protease</keyword>
<protein>
    <recommendedName>
        <fullName evidence="8">Putative beta-barrel assembly-enhancing protease</fullName>
        <ecNumber evidence="8">3.4.-.-</ecNumber>
    </recommendedName>
</protein>
<feature type="binding site" evidence="8">
    <location>
        <position position="204"/>
    </location>
    <ligand>
        <name>Zn(2+)</name>
        <dbReference type="ChEBI" id="CHEBI:29105"/>
        <note>catalytic</note>
    </ligand>
</feature>
<comment type="caution">
    <text evidence="10">The sequence shown here is derived from an EMBL/GenBank/DDBJ whole genome shotgun (WGS) entry which is preliminary data.</text>
</comment>
<feature type="binding site" evidence="8">
    <location>
        <position position="143"/>
    </location>
    <ligand>
        <name>Zn(2+)</name>
        <dbReference type="ChEBI" id="CHEBI:29105"/>
        <note>catalytic</note>
    </ligand>
</feature>
<dbReference type="InterPro" id="IPR001915">
    <property type="entry name" value="Peptidase_M48"/>
</dbReference>
<keyword evidence="11" id="KW-1185">Reference proteome</keyword>
<evidence type="ECO:0000256" key="8">
    <source>
        <dbReference type="HAMAP-Rule" id="MF_00997"/>
    </source>
</evidence>
<dbReference type="InterPro" id="IPR051156">
    <property type="entry name" value="Mito/Outer_Membr_Metalloprot"/>
</dbReference>
<feature type="chain" id="PRO_5044032711" description="Putative beta-barrel assembly-enhancing protease" evidence="8">
    <location>
        <begin position="31"/>
        <end position="491"/>
    </location>
</feature>
<dbReference type="Gene3D" id="1.25.40.10">
    <property type="entry name" value="Tetratricopeptide repeat domain"/>
    <property type="match status" value="1"/>
</dbReference>
<accession>A0AB33YZE6</accession>
<comment type="subcellular location">
    <subcellularLocation>
        <location evidence="8">Periplasm</location>
    </subcellularLocation>
</comment>
<keyword evidence="7 8" id="KW-0482">Metalloprotease</keyword>
<evidence type="ECO:0000313" key="11">
    <source>
        <dbReference type="Proteomes" id="UP000015462"/>
    </source>
</evidence>
<keyword evidence="2 8" id="KW-0479">Metal-binding</keyword>
<evidence type="ECO:0000256" key="4">
    <source>
        <dbReference type="ARBA" id="ARBA00022764"/>
    </source>
</evidence>
<comment type="function">
    <text evidence="8">Functions as both a chaperone and a metalloprotease. Maintains the integrity of the outer membrane by promoting either the assembly or the elimination of outer membrane proteins, depending on their folding state.</text>
</comment>
<dbReference type="GO" id="GO:0051603">
    <property type="term" value="P:proteolysis involved in protein catabolic process"/>
    <property type="evidence" value="ECO:0007669"/>
    <property type="project" value="TreeGrafter"/>
</dbReference>
<feature type="active site" evidence="8">
    <location>
        <position position="140"/>
    </location>
</feature>
<organism evidence="10 11">
    <name type="scientific">Cycloclasticus pugetii</name>
    <dbReference type="NCBI Taxonomy" id="34068"/>
    <lineage>
        <taxon>Bacteria</taxon>
        <taxon>Pseudomonadati</taxon>
        <taxon>Pseudomonadota</taxon>
        <taxon>Gammaproteobacteria</taxon>
        <taxon>Thiotrichales</taxon>
        <taxon>Piscirickettsiaceae</taxon>
        <taxon>Cycloclasticus</taxon>
    </lineage>
</organism>
<keyword evidence="6 8" id="KW-0862">Zinc</keyword>
<dbReference type="GO" id="GO:0042597">
    <property type="term" value="C:periplasmic space"/>
    <property type="evidence" value="ECO:0007669"/>
    <property type="project" value="UniProtKB-SubCell"/>
</dbReference>
<dbReference type="EMBL" id="ASHL01000011">
    <property type="protein sequence ID" value="EPD12361.1"/>
    <property type="molecule type" value="Genomic_DNA"/>
</dbReference>
<keyword evidence="3 8" id="KW-0732">Signal</keyword>
<reference evidence="10 11" key="1">
    <citation type="journal article" date="2013" name="Genome Announc.">
        <title>Genome Sequence of the Pyrene- and Fluoranthene-Degrading Bacterium Cycloclasticus sp. Strain PY97M.</title>
        <authorList>
            <person name="Cui Z."/>
            <person name="Xu G."/>
            <person name="Li Q."/>
            <person name="Gao W."/>
            <person name="Zheng L."/>
        </authorList>
    </citation>
    <scope>NUCLEOTIDE SEQUENCE [LARGE SCALE GENOMIC DNA]</scope>
    <source>
        <strain evidence="10 11">PY97M</strain>
    </source>
</reference>
<keyword evidence="4 8" id="KW-0574">Periplasm</keyword>
<dbReference type="SUPFAM" id="SSF48452">
    <property type="entry name" value="TPR-like"/>
    <property type="match status" value="1"/>
</dbReference>
<evidence type="ECO:0000256" key="2">
    <source>
        <dbReference type="ARBA" id="ARBA00022723"/>
    </source>
</evidence>
<evidence type="ECO:0000256" key="7">
    <source>
        <dbReference type="ARBA" id="ARBA00023049"/>
    </source>
</evidence>
<evidence type="ECO:0000259" key="9">
    <source>
        <dbReference type="Pfam" id="PF01435"/>
    </source>
</evidence>
<evidence type="ECO:0000256" key="3">
    <source>
        <dbReference type="ARBA" id="ARBA00022729"/>
    </source>
</evidence>
<comment type="similarity">
    <text evidence="8">Belongs to the peptidase M48 family. BepA subfamily.</text>
</comment>
<dbReference type="Gene3D" id="3.30.2010.10">
    <property type="entry name" value="Metalloproteases ('zincins'), catalytic domain"/>
    <property type="match status" value="1"/>
</dbReference>
<dbReference type="Pfam" id="PF01435">
    <property type="entry name" value="Peptidase_M48"/>
    <property type="match status" value="1"/>
</dbReference>
<evidence type="ECO:0000256" key="6">
    <source>
        <dbReference type="ARBA" id="ARBA00022833"/>
    </source>
</evidence>
<dbReference type="CDD" id="cd07333">
    <property type="entry name" value="M48C_bepA_like"/>
    <property type="match status" value="1"/>
</dbReference>
<dbReference type="InterPro" id="IPR011990">
    <property type="entry name" value="TPR-like_helical_dom_sf"/>
</dbReference>
<evidence type="ECO:0000256" key="5">
    <source>
        <dbReference type="ARBA" id="ARBA00022801"/>
    </source>
</evidence>
<name>A0AB33YZE6_9GAMM</name>
<dbReference type="PANTHER" id="PTHR22726">
    <property type="entry name" value="METALLOENDOPEPTIDASE OMA1"/>
    <property type="match status" value="1"/>
</dbReference>
<dbReference type="GO" id="GO:0008270">
    <property type="term" value="F:zinc ion binding"/>
    <property type="evidence" value="ECO:0007669"/>
    <property type="project" value="UniProtKB-UniRule"/>
</dbReference>
<dbReference type="HAMAP" id="MF_00997">
    <property type="entry name" value="Protease_BepA"/>
    <property type="match status" value="1"/>
</dbReference>
<evidence type="ECO:0000256" key="1">
    <source>
        <dbReference type="ARBA" id="ARBA00022670"/>
    </source>
</evidence>
<dbReference type="PANTHER" id="PTHR22726:SF1">
    <property type="entry name" value="METALLOENDOPEPTIDASE OMA1, MITOCHONDRIAL"/>
    <property type="match status" value="1"/>
</dbReference>
<dbReference type="Proteomes" id="UP000015462">
    <property type="component" value="Unassembled WGS sequence"/>
</dbReference>
<keyword evidence="5 8" id="KW-0378">Hydrolase</keyword>
<dbReference type="AlphaFoldDB" id="A0AB33YZE6"/>
<feature type="signal peptide" evidence="8">
    <location>
        <begin position="1"/>
        <end position="30"/>
    </location>
</feature>
<sequence precursor="true">MRRFLTVLIASSFTCIIASSAFVWSKNSQANERIKLPDIGNTSNIIISGELEKKLGKAFLRSIRLRVPLSNDQEINDYAQQLGDRVAKFSEQPDRQFNFFVVQDDRINAFAGPDANIGLNTGLILAAESESELASVVAHEIGHVTQQHLQRAIESASQMSMPSAAAMLAAVVLGVTVPGVGPAAVLAVQAGQVQQQINFTRSHEAEADRVGVQNLAAAGFDPRSMPIFFGRLQTATTQYGQKIPEILLTHPAPASRISDTAARAEKFPYKQVEDSQDFRLIRMKIRVNKHPQNLTGELINALKDESSQGITKIKEAARYGLALALMKDRQFEKARDILSTLTEQNPTQLHYLTALALNEYRDNKPQQSLALLDQGKQRFPQSRAVNLLYAMVLLHNGKPQQALTNLNEDLQNYEPTPNVYDLLSIAYGQVNNPVRGFQYKAEYFYSLGLTKDAIIQLEQALRAANNNFYLSSQIENRINQLQAELRAPKLL</sequence>
<comment type="cofactor">
    <cofactor evidence="8">
        <name>Zn(2+)</name>
        <dbReference type="ChEBI" id="CHEBI:29105"/>
    </cofactor>
    <text evidence="8">Binds 1 zinc ion per subunit.</text>
</comment>
<dbReference type="GO" id="GO:0016020">
    <property type="term" value="C:membrane"/>
    <property type="evidence" value="ECO:0007669"/>
    <property type="project" value="InterPro"/>
</dbReference>
<gene>
    <name evidence="10" type="ORF">L196_10359</name>
</gene>
<dbReference type="EC" id="3.4.-.-" evidence="8"/>
<feature type="binding site" evidence="8">
    <location>
        <position position="139"/>
    </location>
    <ligand>
        <name>Zn(2+)</name>
        <dbReference type="ChEBI" id="CHEBI:29105"/>
        <note>catalytic</note>
    </ligand>
</feature>
<proteinExistence type="inferred from homology"/>
<dbReference type="GO" id="GO:0004222">
    <property type="term" value="F:metalloendopeptidase activity"/>
    <property type="evidence" value="ECO:0007669"/>
    <property type="project" value="InterPro"/>
</dbReference>
<dbReference type="InterPro" id="IPR030873">
    <property type="entry name" value="Protease_BepA"/>
</dbReference>
<evidence type="ECO:0000313" key="10">
    <source>
        <dbReference type="EMBL" id="EPD12361.1"/>
    </source>
</evidence>